<keyword evidence="3" id="KW-1185">Reference proteome</keyword>
<evidence type="ECO:0000313" key="3">
    <source>
        <dbReference type="Proteomes" id="UP000187209"/>
    </source>
</evidence>
<proteinExistence type="predicted"/>
<dbReference type="SUPFAM" id="SSF57997">
    <property type="entry name" value="Tropomyosin"/>
    <property type="match status" value="1"/>
</dbReference>
<protein>
    <submittedName>
        <fullName evidence="2">Uncharacterized protein</fullName>
    </submittedName>
</protein>
<gene>
    <name evidence="2" type="ORF">SteCoe_38776</name>
</gene>
<dbReference type="Proteomes" id="UP000187209">
    <property type="component" value="Unassembled WGS sequence"/>
</dbReference>
<accession>A0A1R2ALB3</accession>
<dbReference type="AlphaFoldDB" id="A0A1R2ALB3"/>
<evidence type="ECO:0000256" key="1">
    <source>
        <dbReference type="SAM" id="Coils"/>
    </source>
</evidence>
<name>A0A1R2ALB3_9CILI</name>
<organism evidence="2 3">
    <name type="scientific">Stentor coeruleus</name>
    <dbReference type="NCBI Taxonomy" id="5963"/>
    <lineage>
        <taxon>Eukaryota</taxon>
        <taxon>Sar</taxon>
        <taxon>Alveolata</taxon>
        <taxon>Ciliophora</taxon>
        <taxon>Postciliodesmatophora</taxon>
        <taxon>Heterotrichea</taxon>
        <taxon>Heterotrichida</taxon>
        <taxon>Stentoridae</taxon>
        <taxon>Stentor</taxon>
    </lineage>
</organism>
<evidence type="ECO:0000313" key="2">
    <source>
        <dbReference type="EMBL" id="OMJ65220.1"/>
    </source>
</evidence>
<keyword evidence="1" id="KW-0175">Coiled coil</keyword>
<reference evidence="2 3" key="1">
    <citation type="submission" date="2016-11" db="EMBL/GenBank/DDBJ databases">
        <title>The macronuclear genome of Stentor coeruleus: a giant cell with tiny introns.</title>
        <authorList>
            <person name="Slabodnick M."/>
            <person name="Ruby J.G."/>
            <person name="Reiff S.B."/>
            <person name="Swart E.C."/>
            <person name="Gosai S."/>
            <person name="Prabakaran S."/>
            <person name="Witkowska E."/>
            <person name="Larue G.E."/>
            <person name="Fisher S."/>
            <person name="Freeman R.M."/>
            <person name="Gunawardena J."/>
            <person name="Chu W."/>
            <person name="Stover N.A."/>
            <person name="Gregory B.D."/>
            <person name="Nowacki M."/>
            <person name="Derisi J."/>
            <person name="Roy S.W."/>
            <person name="Marshall W.F."/>
            <person name="Sood P."/>
        </authorList>
    </citation>
    <scope>NUCLEOTIDE SEQUENCE [LARGE SCALE GENOMIC DNA]</scope>
    <source>
        <strain evidence="2">WM001</strain>
    </source>
</reference>
<dbReference type="EMBL" id="MPUH01002329">
    <property type="protein sequence ID" value="OMJ65220.1"/>
    <property type="molecule type" value="Genomic_DNA"/>
</dbReference>
<feature type="coiled-coil region" evidence="1">
    <location>
        <begin position="143"/>
        <end position="239"/>
    </location>
</feature>
<sequence>MDQSCGIPGCPEKASYECACKENYKFCKQHMEKHSALTYCLAKALDKGTLLFMIRTKQNALDNLSTEITQLAKIMITKISNCLKENLTYISKEKRLIYNFIVNNQNEQADNLFAWAKNLQLLERNKVDFINSIKNILFIDPNFVNEMTTIEDLQRKCEKLESDYKMSNEKIQLQENQILKYEEICQKLSSDDKLKSEVKTLQKDLEQTDSKCKLLESEIVKCNKMIEDMQAKIKHYETNLQSRQISLDQASTEMDALEIDTVNKKTIEETKEIPIQDLSKSQVTNKSLVEASSNIQDSKPKFVYKSVGNF</sequence>
<comment type="caution">
    <text evidence="2">The sequence shown here is derived from an EMBL/GenBank/DDBJ whole genome shotgun (WGS) entry which is preliminary data.</text>
</comment>